<protein>
    <recommendedName>
        <fullName evidence="6">Sulfhydryl oxidase</fullName>
        <ecNumber evidence="6">1.8.3.2</ecNumber>
    </recommendedName>
</protein>
<accession>A0AAV9Y2Q8</accession>
<evidence type="ECO:0000313" key="8">
    <source>
        <dbReference type="EMBL" id="KAK6591221.1"/>
    </source>
</evidence>
<evidence type="ECO:0000313" key="9">
    <source>
        <dbReference type="Proteomes" id="UP001311799"/>
    </source>
</evidence>
<dbReference type="AlphaFoldDB" id="A0AAV9Y2Q8"/>
<comment type="catalytic activity">
    <reaction evidence="6">
        <text>2 R'C(R)SH + O2 = R'C(R)S-S(R)CR' + H2O2</text>
        <dbReference type="Rhea" id="RHEA:17357"/>
        <dbReference type="ChEBI" id="CHEBI:15379"/>
        <dbReference type="ChEBI" id="CHEBI:16240"/>
        <dbReference type="ChEBI" id="CHEBI:16520"/>
        <dbReference type="ChEBI" id="CHEBI:17412"/>
        <dbReference type="EC" id="1.8.3.2"/>
    </reaction>
</comment>
<evidence type="ECO:0000256" key="6">
    <source>
        <dbReference type="RuleBase" id="RU371123"/>
    </source>
</evidence>
<dbReference type="Gene3D" id="1.20.120.310">
    <property type="entry name" value="ERV/ALR sulfhydryl oxidase domain"/>
    <property type="match status" value="1"/>
</dbReference>
<evidence type="ECO:0000256" key="2">
    <source>
        <dbReference type="ARBA" id="ARBA00022630"/>
    </source>
</evidence>
<evidence type="ECO:0000259" key="7">
    <source>
        <dbReference type="PROSITE" id="PS51324"/>
    </source>
</evidence>
<evidence type="ECO:0000256" key="4">
    <source>
        <dbReference type="ARBA" id="ARBA00023002"/>
    </source>
</evidence>
<dbReference type="Pfam" id="PF04777">
    <property type="entry name" value="Evr1_Alr"/>
    <property type="match status" value="1"/>
</dbReference>
<dbReference type="InterPro" id="IPR017905">
    <property type="entry name" value="ERV/ALR_sulphydryl_oxidase"/>
</dbReference>
<comment type="cofactor">
    <cofactor evidence="1 6">
        <name>FAD</name>
        <dbReference type="ChEBI" id="CHEBI:57692"/>
    </cofactor>
</comment>
<evidence type="ECO:0000256" key="1">
    <source>
        <dbReference type="ARBA" id="ARBA00001974"/>
    </source>
</evidence>
<keyword evidence="4 6" id="KW-0560">Oxidoreductase</keyword>
<keyword evidence="5" id="KW-1015">Disulfide bond</keyword>
<dbReference type="GO" id="GO:0016972">
    <property type="term" value="F:thiol oxidase activity"/>
    <property type="evidence" value="ECO:0007669"/>
    <property type="project" value="UniProtKB-EC"/>
</dbReference>
<proteinExistence type="predicted"/>
<gene>
    <name evidence="8" type="ORF">RS030_101650</name>
</gene>
<sequence length="139" mass="16563">MHYIKSIFRGRYHLNKKDECNTDFFDLSENNPKNSCTAQWMLLYTALSSMEENPDESKLNSMKNFMINIPDQCKYTKIGDTYSKGIQIHKNSIVNAKSKRELMLILCTIENMCRFKLGKKYVYCKYNEIINRWFKGKWT</sequence>
<keyword evidence="9" id="KW-1185">Reference proteome</keyword>
<dbReference type="EMBL" id="JAWDEY010000001">
    <property type="protein sequence ID" value="KAK6591221.1"/>
    <property type="molecule type" value="Genomic_DNA"/>
</dbReference>
<evidence type="ECO:0000256" key="5">
    <source>
        <dbReference type="ARBA" id="ARBA00023157"/>
    </source>
</evidence>
<dbReference type="Proteomes" id="UP001311799">
    <property type="component" value="Unassembled WGS sequence"/>
</dbReference>
<dbReference type="InterPro" id="IPR036774">
    <property type="entry name" value="ERV/ALR_sulphydryl_oxid_sf"/>
</dbReference>
<feature type="domain" description="ERV/ALR sulfhydryl oxidase" evidence="7">
    <location>
        <begin position="28"/>
        <end position="133"/>
    </location>
</feature>
<dbReference type="PROSITE" id="PS51324">
    <property type="entry name" value="ERV_ALR"/>
    <property type="match status" value="1"/>
</dbReference>
<organism evidence="8 9">
    <name type="scientific">Cryptosporidium xiaoi</name>
    <dbReference type="NCBI Taxonomy" id="659607"/>
    <lineage>
        <taxon>Eukaryota</taxon>
        <taxon>Sar</taxon>
        <taxon>Alveolata</taxon>
        <taxon>Apicomplexa</taxon>
        <taxon>Conoidasida</taxon>
        <taxon>Coccidia</taxon>
        <taxon>Eucoccidiorida</taxon>
        <taxon>Eimeriorina</taxon>
        <taxon>Cryptosporidiidae</taxon>
        <taxon>Cryptosporidium</taxon>
    </lineage>
</organism>
<reference evidence="8 9" key="1">
    <citation type="submission" date="2023-10" db="EMBL/GenBank/DDBJ databases">
        <title>Comparative genomics analysis reveals potential genetic determinants of host preference in Cryptosporidium xiaoi.</title>
        <authorList>
            <person name="Xiao L."/>
            <person name="Li J."/>
        </authorList>
    </citation>
    <scope>NUCLEOTIDE SEQUENCE [LARGE SCALE GENOMIC DNA]</scope>
    <source>
        <strain evidence="8 9">52996</strain>
    </source>
</reference>
<evidence type="ECO:0000256" key="3">
    <source>
        <dbReference type="ARBA" id="ARBA00022827"/>
    </source>
</evidence>
<name>A0AAV9Y2Q8_9CRYT</name>
<keyword evidence="3 6" id="KW-0274">FAD</keyword>
<dbReference type="EC" id="1.8.3.2" evidence="6"/>
<dbReference type="SUPFAM" id="SSF69000">
    <property type="entry name" value="FAD-dependent thiol oxidase"/>
    <property type="match status" value="1"/>
</dbReference>
<keyword evidence="2 6" id="KW-0285">Flavoprotein</keyword>
<comment type="caution">
    <text evidence="8">The sequence shown here is derived from an EMBL/GenBank/DDBJ whole genome shotgun (WGS) entry which is preliminary data.</text>
</comment>